<comment type="caution">
    <text evidence="1">The sequence shown here is derived from an EMBL/GenBank/DDBJ whole genome shotgun (WGS) entry which is preliminary data.</text>
</comment>
<dbReference type="InterPro" id="IPR007488">
    <property type="entry name" value="DUF535"/>
</dbReference>
<evidence type="ECO:0000313" key="2">
    <source>
        <dbReference type="Proteomes" id="UP000724657"/>
    </source>
</evidence>
<protein>
    <submittedName>
        <fullName evidence="1">VirK/YbjX family protein</fullName>
    </submittedName>
</protein>
<dbReference type="Proteomes" id="UP000724657">
    <property type="component" value="Unassembled WGS sequence"/>
</dbReference>
<gene>
    <name evidence="1" type="ORF">IAA47_06445</name>
</gene>
<reference evidence="1" key="1">
    <citation type="journal article" date="2021" name="PeerJ">
        <title>Extensive microbial diversity within the chicken gut microbiome revealed by metagenomics and culture.</title>
        <authorList>
            <person name="Gilroy R."/>
            <person name="Ravi A."/>
            <person name="Getino M."/>
            <person name="Pursley I."/>
            <person name="Horton D.L."/>
            <person name="Alikhan N.F."/>
            <person name="Baker D."/>
            <person name="Gharbi K."/>
            <person name="Hall N."/>
            <person name="Watson M."/>
            <person name="Adriaenssens E.M."/>
            <person name="Foster-Nyarko E."/>
            <person name="Jarju S."/>
            <person name="Secka A."/>
            <person name="Antonio M."/>
            <person name="Oren A."/>
            <person name="Chaudhuri R.R."/>
            <person name="La Ragione R."/>
            <person name="Hildebrand F."/>
            <person name="Pallen M.J."/>
        </authorList>
    </citation>
    <scope>NUCLEOTIDE SEQUENCE</scope>
    <source>
        <strain evidence="1">A6-441</strain>
    </source>
</reference>
<evidence type="ECO:0000313" key="1">
    <source>
        <dbReference type="EMBL" id="MBU3842600.1"/>
    </source>
</evidence>
<dbReference type="PANTHER" id="PTHR38785:SF1">
    <property type="entry name" value="HOMOLOG OF VIRK"/>
    <property type="match status" value="1"/>
</dbReference>
<dbReference type="EMBL" id="JAHLFN010000063">
    <property type="protein sequence ID" value="MBU3842600.1"/>
    <property type="molecule type" value="Genomic_DNA"/>
</dbReference>
<proteinExistence type="predicted"/>
<sequence>MKYGKNKGQTNTFISSYETLDLTFPKEILTNLYSKGEIELCSLEGKNGDVFKITFSLYPNFEKEGEFTLICYNSENKTLAKLTFAFLEKNIIIGGLQGLEKGEDKELIKNATKELFGIFPKKLLLETLYILFPNYSKIGVGKNKHIYFSPRYIKRKQEKVHANYDEFWKSIGGIEKDNLWSLPKKLERKSIEDIPAKKRAQYIKKFNLLDTLFEKIILLYNI</sequence>
<dbReference type="GO" id="GO:0006974">
    <property type="term" value="P:DNA damage response"/>
    <property type="evidence" value="ECO:0007669"/>
    <property type="project" value="TreeGrafter"/>
</dbReference>
<dbReference type="PANTHER" id="PTHR38785">
    <property type="entry name" value="HOMOLOG OF VIRK"/>
    <property type="match status" value="1"/>
</dbReference>
<dbReference type="AlphaFoldDB" id="A0A9E2L021"/>
<dbReference type="Pfam" id="PF04393">
    <property type="entry name" value="DUF535"/>
    <property type="match status" value="1"/>
</dbReference>
<organism evidence="1 2">
    <name type="scientific">Candidatus Fusobacterium pullicola</name>
    <dbReference type="NCBI Taxonomy" id="2838601"/>
    <lineage>
        <taxon>Bacteria</taxon>
        <taxon>Fusobacteriati</taxon>
        <taxon>Fusobacteriota</taxon>
        <taxon>Fusobacteriia</taxon>
        <taxon>Fusobacteriales</taxon>
        <taxon>Fusobacteriaceae</taxon>
        <taxon>Fusobacterium</taxon>
    </lineage>
</organism>
<name>A0A9E2L021_9FUSO</name>
<reference evidence="1" key="2">
    <citation type="submission" date="2021-04" db="EMBL/GenBank/DDBJ databases">
        <authorList>
            <person name="Gilroy R."/>
        </authorList>
    </citation>
    <scope>NUCLEOTIDE SEQUENCE</scope>
    <source>
        <strain evidence="1">A6-441</strain>
    </source>
</reference>
<accession>A0A9E2L021</accession>